<dbReference type="InterPro" id="IPR003594">
    <property type="entry name" value="HATPase_dom"/>
</dbReference>
<keyword evidence="6" id="KW-1185">Reference proteome</keyword>
<proteinExistence type="predicted"/>
<dbReference type="RefSeq" id="WP_171561047.1">
    <property type="nucleotide sequence ID" value="NZ_JABFCS010000001.1"/>
</dbReference>
<dbReference type="Proteomes" id="UP000552954">
    <property type="component" value="Unassembled WGS sequence"/>
</dbReference>
<dbReference type="AlphaFoldDB" id="A0A849KIB6"/>
<protein>
    <recommendedName>
        <fullName evidence="2">histidine kinase</fullName>
        <ecNumber evidence="2">2.7.13.3</ecNumber>
    </recommendedName>
</protein>
<gene>
    <name evidence="5" type="ORF">HK415_15915</name>
</gene>
<dbReference type="PANTHER" id="PTHR43547:SF2">
    <property type="entry name" value="HYBRID SIGNAL TRANSDUCTION HISTIDINE KINASE C"/>
    <property type="match status" value="1"/>
</dbReference>
<dbReference type="InterPro" id="IPR036890">
    <property type="entry name" value="HATPase_C_sf"/>
</dbReference>
<evidence type="ECO:0000256" key="3">
    <source>
        <dbReference type="ARBA" id="ARBA00022553"/>
    </source>
</evidence>
<evidence type="ECO:0000313" key="5">
    <source>
        <dbReference type="EMBL" id="NNU44331.1"/>
    </source>
</evidence>
<evidence type="ECO:0000256" key="1">
    <source>
        <dbReference type="ARBA" id="ARBA00000085"/>
    </source>
</evidence>
<feature type="domain" description="Histidine kinase/HSP90-like ATPase" evidence="4">
    <location>
        <begin position="3"/>
        <end position="42"/>
    </location>
</feature>
<dbReference type="EC" id="2.7.13.3" evidence="2"/>
<organism evidence="5 6">
    <name type="scientific">Ramlibacter montanisoli</name>
    <dbReference type="NCBI Taxonomy" id="2732512"/>
    <lineage>
        <taxon>Bacteria</taxon>
        <taxon>Pseudomonadati</taxon>
        <taxon>Pseudomonadota</taxon>
        <taxon>Betaproteobacteria</taxon>
        <taxon>Burkholderiales</taxon>
        <taxon>Comamonadaceae</taxon>
        <taxon>Ramlibacter</taxon>
    </lineage>
</organism>
<evidence type="ECO:0000259" key="4">
    <source>
        <dbReference type="Pfam" id="PF02518"/>
    </source>
</evidence>
<reference evidence="5 6" key="1">
    <citation type="submission" date="2020-05" db="EMBL/GenBank/DDBJ databases">
        <authorList>
            <person name="Khan S.A."/>
            <person name="Jeon C.O."/>
            <person name="Chun B.H."/>
        </authorList>
    </citation>
    <scope>NUCLEOTIDE SEQUENCE [LARGE SCALE GENOMIC DNA]</scope>
    <source>
        <strain evidence="5 6">B156</strain>
    </source>
</reference>
<sequence>MNTGIGVGLALVRQIVELHGGTVQAKSPGIGKGSEFSFRLPTVAALQDRADRAAARG</sequence>
<keyword evidence="3" id="KW-0597">Phosphoprotein</keyword>
<dbReference type="PRINTS" id="PR00344">
    <property type="entry name" value="BCTRLSENSOR"/>
</dbReference>
<dbReference type="GO" id="GO:0000155">
    <property type="term" value="F:phosphorelay sensor kinase activity"/>
    <property type="evidence" value="ECO:0007669"/>
    <property type="project" value="TreeGrafter"/>
</dbReference>
<dbReference type="EMBL" id="JABFCS010000001">
    <property type="protein sequence ID" value="NNU44331.1"/>
    <property type="molecule type" value="Genomic_DNA"/>
</dbReference>
<reference evidence="5 6" key="2">
    <citation type="submission" date="2020-06" db="EMBL/GenBank/DDBJ databases">
        <title>Ramlibacter rhizophilus sp. nov., isolated from rhizosphere soil of national flower Mugunghwa from South Korea.</title>
        <authorList>
            <person name="Zheng-Fei Y."/>
            <person name="Huan T."/>
        </authorList>
    </citation>
    <scope>NUCLEOTIDE SEQUENCE [LARGE SCALE GENOMIC DNA]</scope>
    <source>
        <strain evidence="5 6">B156</strain>
    </source>
</reference>
<dbReference type="SUPFAM" id="SSF55874">
    <property type="entry name" value="ATPase domain of HSP90 chaperone/DNA topoisomerase II/histidine kinase"/>
    <property type="match status" value="1"/>
</dbReference>
<dbReference type="InterPro" id="IPR004358">
    <property type="entry name" value="Sig_transdc_His_kin-like_C"/>
</dbReference>
<accession>A0A849KIB6</accession>
<comment type="catalytic activity">
    <reaction evidence="1">
        <text>ATP + protein L-histidine = ADP + protein N-phospho-L-histidine.</text>
        <dbReference type="EC" id="2.7.13.3"/>
    </reaction>
</comment>
<comment type="caution">
    <text evidence="5">The sequence shown here is derived from an EMBL/GenBank/DDBJ whole genome shotgun (WGS) entry which is preliminary data.</text>
</comment>
<evidence type="ECO:0000313" key="6">
    <source>
        <dbReference type="Proteomes" id="UP000552954"/>
    </source>
</evidence>
<dbReference type="Pfam" id="PF02518">
    <property type="entry name" value="HATPase_c"/>
    <property type="match status" value="1"/>
</dbReference>
<evidence type="ECO:0000256" key="2">
    <source>
        <dbReference type="ARBA" id="ARBA00012438"/>
    </source>
</evidence>
<name>A0A849KIB6_9BURK</name>
<dbReference type="Gene3D" id="3.30.565.10">
    <property type="entry name" value="Histidine kinase-like ATPase, C-terminal domain"/>
    <property type="match status" value="1"/>
</dbReference>
<dbReference type="PANTHER" id="PTHR43547">
    <property type="entry name" value="TWO-COMPONENT HISTIDINE KINASE"/>
    <property type="match status" value="1"/>
</dbReference>